<dbReference type="Pfam" id="PF08335">
    <property type="entry name" value="GlnD_UR_UTase"/>
    <property type="match status" value="1"/>
</dbReference>
<evidence type="ECO:0000256" key="1">
    <source>
        <dbReference type="ARBA" id="ARBA00022679"/>
    </source>
</evidence>
<feature type="domain" description="Glutamate-ammonia ligase adenylyltransferase repeated" evidence="8">
    <location>
        <begin position="52"/>
        <end position="293"/>
    </location>
</feature>
<dbReference type="InterPro" id="IPR043519">
    <property type="entry name" value="NT_sf"/>
</dbReference>
<evidence type="ECO:0000256" key="7">
    <source>
        <dbReference type="HAMAP-Rule" id="MF_00802"/>
    </source>
</evidence>
<dbReference type="EC" id="2.7.7.42" evidence="7"/>
<dbReference type="HAMAP" id="MF_00802">
    <property type="entry name" value="GlnE"/>
    <property type="match status" value="1"/>
</dbReference>
<keyword evidence="4 7" id="KW-0067">ATP-binding</keyword>
<sequence length="970" mass="105632">MASQSLFARAKSALSASDPALAQRALERARERDVEGRLTTLLDGESKAKELLLGVFGASPFLGEIASRDPGRTARLILSPPEESLAALLCRVRALRPETEAEAMRALRGAKEEAALLAGLADLAGVWDVESVTRALTEFADAALAAAIDFTLRQAAQAGSLSLDDPDDPARRAGWIFLAMGKAGAFELNYSSDLDLVVLFDRARARLAKPDEDWDFFVKLTQRVVRIMSERTADGYVFRLDLRLRPDPGATPIALPLEAAYAYYESMGQNWERAAFIKARPAAGDIEAGEIFLKELQPFIWRKHYDFAALADVHSIKRQIHAHKGHGVVAVNGHDVKLGRGGIREIEFFVQTQQLILGGRDVSLRGRSTLAMLDRLVEAGWIEARVRDELREAYIFLRNVEHRLQMVEDRQTHELPASDEGVAAIGRMMGFALYDDFASALRNRLETVEAHYARLFESAPELSTAGGNLVFTGDEDDPETLATLTRLGFGRPRLVTESLRAWHFGRVPAMRSARARERLTELTPALLGALAATGQADEAFLAFEKFMNGLPAGLQLFSLLAANPHLLRLIATIMGSAPKLAETISRRPGVIAALIEPASAGRDDLSQRLRAALAEARSYEEALDRARIFGQEQKFLIGARLLTMALTPAEAGFAYAHLAEVAIRGLLQTVEEEFAKAHGRIEGGAAAVVALGKLGGREMTAASDLDLMLLYDADPLTESRGGESPLPAAQYYARVTQRLISALSAPTAEGLLYEVDFRLRPSGNKGPIAVRLQAFEEYQAKDAWTWERMALTRARVVAGPPEFSARVESAIGAALSRPHDAAATAADALDMRRRLEREKGSGGLWDLKQAPGGQIDIEFVIQFLELTQDRENGRRFSTSIAEAVRELAGIGVLAEGDAATLGDAVSLYQGLTQILRLAIAENFDPKKASRGLTDLILQAGDAPSLSHLQARLAETQSAVREIFARIMGAV</sequence>
<dbReference type="Gene3D" id="1.20.120.330">
    <property type="entry name" value="Nucleotidyltransferases domain 2"/>
    <property type="match status" value="2"/>
</dbReference>
<feature type="region of interest" description="Adenylyl transferase" evidence="7">
    <location>
        <begin position="463"/>
        <end position="970"/>
    </location>
</feature>
<dbReference type="SUPFAM" id="SSF81593">
    <property type="entry name" value="Nucleotidyltransferase substrate binding subunit/domain"/>
    <property type="match status" value="2"/>
</dbReference>
<dbReference type="InterPro" id="IPR005190">
    <property type="entry name" value="GlnE_rpt_dom"/>
</dbReference>
<dbReference type="PANTHER" id="PTHR30621">
    <property type="entry name" value="GLUTAMINE SYNTHETASE ADENYLYLTRANSFERASE"/>
    <property type="match status" value="1"/>
</dbReference>
<feature type="domain" description="Glutamate-ammonia ligase adenylyltransferase repeated" evidence="8">
    <location>
        <begin position="570"/>
        <end position="808"/>
    </location>
</feature>
<dbReference type="EMBL" id="CP019948">
    <property type="protein sequence ID" value="ARN83746.1"/>
    <property type="molecule type" value="Genomic_DNA"/>
</dbReference>
<keyword evidence="5 7" id="KW-0460">Magnesium</keyword>
<comment type="function">
    <text evidence="7">Involved in the regulation of glutamine synthetase GlnA, a key enzyme in the process to assimilate ammonia. When cellular nitrogen levels are high, the C-terminal adenylyl transferase (AT) inactivates GlnA by covalent transfer of an adenylyl group from ATP to specific tyrosine residue of GlnA, thus reducing its activity. Conversely, when nitrogen levels are low, the N-terminal adenylyl removase (AR) activates GlnA by removing the adenylyl group by phosphorolysis, increasing its activity. The regulatory region of GlnE binds the signal transduction protein PII (GlnB) which indicates the nitrogen status of the cell.</text>
</comment>
<dbReference type="EC" id="2.7.7.89" evidence="7"/>
<keyword evidence="1 7" id="KW-0808">Transferase</keyword>
<dbReference type="GO" id="GO:0005524">
    <property type="term" value="F:ATP binding"/>
    <property type="evidence" value="ECO:0007669"/>
    <property type="project" value="UniProtKB-UniRule"/>
</dbReference>
<dbReference type="Gene3D" id="1.20.120.1510">
    <property type="match status" value="1"/>
</dbReference>
<dbReference type="GO" id="GO:0005829">
    <property type="term" value="C:cytosol"/>
    <property type="evidence" value="ECO:0007669"/>
    <property type="project" value="TreeGrafter"/>
</dbReference>
<evidence type="ECO:0000259" key="9">
    <source>
        <dbReference type="Pfam" id="PF08335"/>
    </source>
</evidence>
<accession>A0A1W6N1R0</accession>
<evidence type="ECO:0000313" key="10">
    <source>
        <dbReference type="EMBL" id="ARN83746.1"/>
    </source>
</evidence>
<dbReference type="Gene3D" id="3.30.460.10">
    <property type="entry name" value="Beta Polymerase, domain 2"/>
    <property type="match status" value="2"/>
</dbReference>
<dbReference type="GO" id="GO:0047388">
    <property type="term" value="F:[glutamine synthetase]-adenylyl-L-tyrosine phosphorylase activity"/>
    <property type="evidence" value="ECO:0007669"/>
    <property type="project" value="UniProtKB-EC"/>
</dbReference>
<reference evidence="10 11" key="1">
    <citation type="submission" date="2017-02" db="EMBL/GenBank/DDBJ databases">
        <authorList>
            <person name="Peterson S.W."/>
        </authorList>
    </citation>
    <scope>NUCLEOTIDE SEQUENCE [LARGE SCALE GENOMIC DNA]</scope>
    <source>
        <strain evidence="10 11">S285</strain>
    </source>
</reference>
<dbReference type="CDD" id="cd05401">
    <property type="entry name" value="NT_GlnE_GlnD_like"/>
    <property type="match status" value="2"/>
</dbReference>
<evidence type="ECO:0000313" key="11">
    <source>
        <dbReference type="Proteomes" id="UP000193978"/>
    </source>
</evidence>
<evidence type="ECO:0000259" key="8">
    <source>
        <dbReference type="Pfam" id="PF03710"/>
    </source>
</evidence>
<keyword evidence="2 7" id="KW-0548">Nucleotidyltransferase</keyword>
<feature type="region of interest" description="Adenylyl removase" evidence="7">
    <location>
        <begin position="1"/>
        <end position="458"/>
    </location>
</feature>
<comment type="similarity">
    <text evidence="7">Belongs to the GlnE family.</text>
</comment>
<dbReference type="STRING" id="655015.B1812_17260"/>
<comment type="catalytic activity">
    <reaction evidence="7">
        <text>[glutamine synthetase]-L-tyrosine + ATP = [glutamine synthetase]-O(4)-(5'-adenylyl)-L-tyrosine + diphosphate</text>
        <dbReference type="Rhea" id="RHEA:18589"/>
        <dbReference type="Rhea" id="RHEA-COMP:10660"/>
        <dbReference type="Rhea" id="RHEA-COMP:10661"/>
        <dbReference type="ChEBI" id="CHEBI:30616"/>
        <dbReference type="ChEBI" id="CHEBI:33019"/>
        <dbReference type="ChEBI" id="CHEBI:46858"/>
        <dbReference type="ChEBI" id="CHEBI:83624"/>
        <dbReference type="EC" id="2.7.7.42"/>
    </reaction>
</comment>
<dbReference type="KEGG" id="mbry:B1812_17260"/>
<evidence type="ECO:0000256" key="4">
    <source>
        <dbReference type="ARBA" id="ARBA00022840"/>
    </source>
</evidence>
<evidence type="ECO:0000256" key="3">
    <source>
        <dbReference type="ARBA" id="ARBA00022741"/>
    </source>
</evidence>
<evidence type="ECO:0000256" key="5">
    <source>
        <dbReference type="ARBA" id="ARBA00022842"/>
    </source>
</evidence>
<dbReference type="AlphaFoldDB" id="A0A1W6N1R0"/>
<comment type="catalytic activity">
    <reaction evidence="7">
        <text>[glutamine synthetase]-O(4)-(5'-adenylyl)-L-tyrosine + phosphate = [glutamine synthetase]-L-tyrosine + ADP</text>
        <dbReference type="Rhea" id="RHEA:43716"/>
        <dbReference type="Rhea" id="RHEA-COMP:10660"/>
        <dbReference type="Rhea" id="RHEA-COMP:10661"/>
        <dbReference type="ChEBI" id="CHEBI:43474"/>
        <dbReference type="ChEBI" id="CHEBI:46858"/>
        <dbReference type="ChEBI" id="CHEBI:83624"/>
        <dbReference type="ChEBI" id="CHEBI:456216"/>
        <dbReference type="EC" id="2.7.7.89"/>
    </reaction>
</comment>
<dbReference type="NCBIfam" id="NF008292">
    <property type="entry name" value="PRK11072.1"/>
    <property type="match status" value="1"/>
</dbReference>
<dbReference type="GO" id="GO:0000820">
    <property type="term" value="P:regulation of glutamine family amino acid metabolic process"/>
    <property type="evidence" value="ECO:0007669"/>
    <property type="project" value="UniProtKB-UniRule"/>
</dbReference>
<proteinExistence type="inferred from homology"/>
<dbReference type="GO" id="GO:0000287">
    <property type="term" value="F:magnesium ion binding"/>
    <property type="evidence" value="ECO:0007669"/>
    <property type="project" value="UniProtKB-UniRule"/>
</dbReference>
<keyword evidence="3 7" id="KW-0547">Nucleotide-binding</keyword>
<name>A0A1W6N1R0_9HYPH</name>
<dbReference type="GO" id="GO:0008882">
    <property type="term" value="F:[glutamate-ammonia-ligase] adenylyltransferase activity"/>
    <property type="evidence" value="ECO:0007669"/>
    <property type="project" value="UniProtKB-UniRule"/>
</dbReference>
<evidence type="ECO:0000256" key="6">
    <source>
        <dbReference type="ARBA" id="ARBA00023268"/>
    </source>
</evidence>
<feature type="domain" description="PII-uridylyltransferase/Glutamine-synthetase adenylyltransferase" evidence="9">
    <location>
        <begin position="316"/>
        <end position="456"/>
    </location>
</feature>
<dbReference type="SUPFAM" id="SSF81301">
    <property type="entry name" value="Nucleotidyltransferase"/>
    <property type="match status" value="2"/>
</dbReference>
<dbReference type="InterPro" id="IPR013546">
    <property type="entry name" value="PII_UdlTrfase/GS_AdlTrfase"/>
</dbReference>
<dbReference type="Proteomes" id="UP000193978">
    <property type="component" value="Chromosome"/>
</dbReference>
<dbReference type="NCBIfam" id="NF010706">
    <property type="entry name" value="PRK14108.1"/>
    <property type="match status" value="1"/>
</dbReference>
<organism evidence="10 11">
    <name type="scientific">Methylocystis bryophila</name>
    <dbReference type="NCBI Taxonomy" id="655015"/>
    <lineage>
        <taxon>Bacteria</taxon>
        <taxon>Pseudomonadati</taxon>
        <taxon>Pseudomonadota</taxon>
        <taxon>Alphaproteobacteria</taxon>
        <taxon>Hyphomicrobiales</taxon>
        <taxon>Methylocystaceae</taxon>
        <taxon>Methylocystis</taxon>
    </lineage>
</organism>
<keyword evidence="11" id="KW-1185">Reference proteome</keyword>
<evidence type="ECO:0000256" key="2">
    <source>
        <dbReference type="ARBA" id="ARBA00022695"/>
    </source>
</evidence>
<gene>
    <name evidence="7" type="primary">glnE</name>
    <name evidence="10" type="ORF">B1812_17260</name>
</gene>
<dbReference type="PANTHER" id="PTHR30621:SF0">
    <property type="entry name" value="BIFUNCTIONAL GLUTAMINE SYNTHETASE ADENYLYLTRANSFERASE_ADENYLYL-REMOVING ENZYME"/>
    <property type="match status" value="1"/>
</dbReference>
<dbReference type="InterPro" id="IPR023057">
    <property type="entry name" value="GlnE"/>
</dbReference>
<protein>
    <recommendedName>
        <fullName evidence="7">Bifunctional glutamine synthetase adenylyltransferase/adenylyl-removing enzyme</fullName>
    </recommendedName>
    <alternativeName>
        <fullName evidence="7">ATP:glutamine synthetase adenylyltransferase</fullName>
    </alternativeName>
    <alternativeName>
        <fullName evidence="7">ATase</fullName>
    </alternativeName>
    <domain>
        <recommendedName>
            <fullName evidence="7">Glutamine synthetase adenylyl-L-tyrosine phosphorylase</fullName>
            <ecNumber evidence="7">2.7.7.89</ecNumber>
        </recommendedName>
        <alternativeName>
            <fullName evidence="7">Adenylyl removase</fullName>
            <shortName evidence="7">AR</shortName>
            <shortName evidence="7">AT-N</shortName>
        </alternativeName>
    </domain>
    <domain>
        <recommendedName>
            <fullName evidence="7">Glutamine synthetase adenylyl transferase</fullName>
            <ecNumber evidence="7">2.7.7.42</ecNumber>
        </recommendedName>
        <alternativeName>
            <fullName evidence="7">Adenylyl transferase</fullName>
            <shortName evidence="7">AT</shortName>
            <shortName evidence="7">AT-C</shortName>
        </alternativeName>
    </domain>
</protein>
<comment type="cofactor">
    <cofactor evidence="7">
        <name>Mg(2+)</name>
        <dbReference type="ChEBI" id="CHEBI:18420"/>
    </cofactor>
</comment>
<dbReference type="Pfam" id="PF03710">
    <property type="entry name" value="GlnE"/>
    <property type="match status" value="2"/>
</dbReference>
<keyword evidence="6 7" id="KW-0511">Multifunctional enzyme</keyword>